<dbReference type="InterPro" id="IPR046341">
    <property type="entry name" value="SET_dom_sf"/>
</dbReference>
<reference evidence="11" key="1">
    <citation type="journal article" date="2016" name="Nature">
        <title>The genome of the seagrass Zostera marina reveals angiosperm adaptation to the sea.</title>
        <authorList>
            <person name="Olsen J.L."/>
            <person name="Rouze P."/>
            <person name="Verhelst B."/>
            <person name="Lin Y.-C."/>
            <person name="Bayer T."/>
            <person name="Collen J."/>
            <person name="Dattolo E."/>
            <person name="De Paoli E."/>
            <person name="Dittami S."/>
            <person name="Maumus F."/>
            <person name="Michel G."/>
            <person name="Kersting A."/>
            <person name="Lauritano C."/>
            <person name="Lohaus R."/>
            <person name="Toepel M."/>
            <person name="Tonon T."/>
            <person name="Vanneste K."/>
            <person name="Amirebrahimi M."/>
            <person name="Brakel J."/>
            <person name="Bostroem C."/>
            <person name="Chovatia M."/>
            <person name="Grimwood J."/>
            <person name="Jenkins J.W."/>
            <person name="Jueterbock A."/>
            <person name="Mraz A."/>
            <person name="Stam W.T."/>
            <person name="Tice H."/>
            <person name="Bornberg-Bauer E."/>
            <person name="Green P.J."/>
            <person name="Pearson G.A."/>
            <person name="Procaccini G."/>
            <person name="Duarte C.M."/>
            <person name="Schmutz J."/>
            <person name="Reusch T.B.H."/>
            <person name="Van de Peer Y."/>
        </authorList>
    </citation>
    <scope>NUCLEOTIDE SEQUENCE [LARGE SCALE GENOMIC DNA]</scope>
    <source>
        <strain evidence="11">cv. Finnish</strain>
    </source>
</reference>
<evidence type="ECO:0000259" key="9">
    <source>
        <dbReference type="PROSITE" id="PS51633"/>
    </source>
</evidence>
<comment type="caution">
    <text evidence="10">The sequence shown here is derived from an EMBL/GenBank/DDBJ whole genome shotgun (WGS) entry which is preliminary data.</text>
</comment>
<feature type="domain" description="SET" evidence="8">
    <location>
        <begin position="764"/>
        <end position="879"/>
    </location>
</feature>
<keyword evidence="11" id="KW-1185">Reference proteome</keyword>
<dbReference type="GO" id="GO:0031519">
    <property type="term" value="C:PcG protein complex"/>
    <property type="evidence" value="ECO:0007669"/>
    <property type="project" value="InterPro"/>
</dbReference>
<dbReference type="PROSITE" id="PS51576">
    <property type="entry name" value="SAM_MT43_EZ"/>
    <property type="match status" value="1"/>
</dbReference>
<organism evidence="10 11">
    <name type="scientific">Zostera marina</name>
    <name type="common">Eelgrass</name>
    <dbReference type="NCBI Taxonomy" id="29655"/>
    <lineage>
        <taxon>Eukaryota</taxon>
        <taxon>Viridiplantae</taxon>
        <taxon>Streptophyta</taxon>
        <taxon>Embryophyta</taxon>
        <taxon>Tracheophyta</taxon>
        <taxon>Spermatophyta</taxon>
        <taxon>Magnoliopsida</taxon>
        <taxon>Liliopsida</taxon>
        <taxon>Zosteraceae</taxon>
        <taxon>Zostera</taxon>
    </lineage>
</organism>
<dbReference type="GO" id="GO:0031507">
    <property type="term" value="P:heterochromatin formation"/>
    <property type="evidence" value="ECO:0000318"/>
    <property type="project" value="GO_Central"/>
</dbReference>
<feature type="compositionally biased region" description="Polar residues" evidence="7">
    <location>
        <begin position="381"/>
        <end position="391"/>
    </location>
</feature>
<keyword evidence="2 10" id="KW-0808">Transferase</keyword>
<feature type="region of interest" description="Disordered" evidence="7">
    <location>
        <begin position="521"/>
        <end position="545"/>
    </location>
</feature>
<dbReference type="SUPFAM" id="SSF82199">
    <property type="entry name" value="SET domain"/>
    <property type="match status" value="1"/>
</dbReference>
<dbReference type="Pfam" id="PF00856">
    <property type="entry name" value="SET"/>
    <property type="match status" value="1"/>
</dbReference>
<dbReference type="GO" id="GO:0046976">
    <property type="term" value="F:histone H3K27 methyltransferase activity"/>
    <property type="evidence" value="ECO:0000318"/>
    <property type="project" value="GO_Central"/>
</dbReference>
<dbReference type="SMART" id="SM01114">
    <property type="entry name" value="CXC"/>
    <property type="match status" value="1"/>
</dbReference>
<dbReference type="GO" id="GO:0032259">
    <property type="term" value="P:methylation"/>
    <property type="evidence" value="ECO:0007669"/>
    <property type="project" value="UniProtKB-KW"/>
</dbReference>
<dbReference type="EMBL" id="LFYR01000740">
    <property type="protein sequence ID" value="KMZ69910.1"/>
    <property type="molecule type" value="Genomic_DNA"/>
</dbReference>
<dbReference type="InterPro" id="IPR033467">
    <property type="entry name" value="Tesmin/TSO1-like_CXC"/>
</dbReference>
<evidence type="ECO:0000256" key="5">
    <source>
        <dbReference type="ARBA" id="ARBA00023163"/>
    </source>
</evidence>
<feature type="region of interest" description="Disordered" evidence="7">
    <location>
        <begin position="358"/>
        <end position="439"/>
    </location>
</feature>
<dbReference type="Gene3D" id="2.170.270.10">
    <property type="entry name" value="SET domain"/>
    <property type="match status" value="1"/>
</dbReference>
<dbReference type="InterPro" id="IPR026489">
    <property type="entry name" value="CXC_dom"/>
</dbReference>
<dbReference type="GO" id="GO:0140951">
    <property type="term" value="F:histone H3K27 trimethyltransferase activity"/>
    <property type="evidence" value="ECO:0007669"/>
    <property type="project" value="UniProtKB-EC"/>
</dbReference>
<dbReference type="PANTHER" id="PTHR45747">
    <property type="entry name" value="HISTONE-LYSINE N-METHYLTRANSFERASE E(Z)"/>
    <property type="match status" value="1"/>
</dbReference>
<dbReference type="SMART" id="SM00317">
    <property type="entry name" value="SET"/>
    <property type="match status" value="1"/>
</dbReference>
<dbReference type="OMA" id="DCGGALM"/>
<evidence type="ECO:0000256" key="3">
    <source>
        <dbReference type="ARBA" id="ARBA00022691"/>
    </source>
</evidence>
<name>A0A0K9PNT9_ZOSMR</name>
<keyword evidence="3" id="KW-0949">S-adenosyl-L-methionine</keyword>
<evidence type="ECO:0000256" key="4">
    <source>
        <dbReference type="ARBA" id="ARBA00023015"/>
    </source>
</evidence>
<keyword evidence="4" id="KW-0805">Transcription regulation</keyword>
<dbReference type="GO" id="GO:0005634">
    <property type="term" value="C:nucleus"/>
    <property type="evidence" value="ECO:0000318"/>
    <property type="project" value="GO_Central"/>
</dbReference>
<feature type="region of interest" description="Disordered" evidence="7">
    <location>
        <begin position="1"/>
        <end position="20"/>
    </location>
</feature>
<proteinExistence type="predicted"/>
<dbReference type="InterPro" id="IPR058609">
    <property type="entry name" value="HTH_CLF-like"/>
</dbReference>
<gene>
    <name evidence="10" type="ORF">ZOSMA_203G00320</name>
</gene>
<dbReference type="OrthoDB" id="6141102at2759"/>
<keyword evidence="5" id="KW-0804">Transcription</keyword>
<dbReference type="Pfam" id="PF18264">
    <property type="entry name" value="preSET_CXC"/>
    <property type="match status" value="1"/>
</dbReference>
<dbReference type="CDD" id="cd10519">
    <property type="entry name" value="SET_EZH"/>
    <property type="match status" value="1"/>
</dbReference>
<dbReference type="InterPro" id="IPR045318">
    <property type="entry name" value="EZH1/2-like"/>
</dbReference>
<dbReference type="InterPro" id="IPR041355">
    <property type="entry name" value="Pre-SET_CXC"/>
</dbReference>
<dbReference type="Proteomes" id="UP000036987">
    <property type="component" value="Unassembled WGS sequence"/>
</dbReference>
<evidence type="ECO:0000259" key="8">
    <source>
        <dbReference type="PROSITE" id="PS50280"/>
    </source>
</evidence>
<dbReference type="STRING" id="29655.A0A0K9PNT9"/>
<accession>A0A0K9PNT9</accession>
<evidence type="ECO:0000313" key="11">
    <source>
        <dbReference type="Proteomes" id="UP000036987"/>
    </source>
</evidence>
<evidence type="ECO:0000256" key="1">
    <source>
        <dbReference type="ARBA" id="ARBA00022603"/>
    </source>
</evidence>
<evidence type="ECO:0000256" key="7">
    <source>
        <dbReference type="SAM" id="MobiDB-lite"/>
    </source>
</evidence>
<dbReference type="GO" id="GO:0003682">
    <property type="term" value="F:chromatin binding"/>
    <property type="evidence" value="ECO:0000318"/>
    <property type="project" value="GO_Central"/>
</dbReference>
<dbReference type="FunFam" id="2.170.270.10:FF:000001">
    <property type="entry name" value="Putative histone-lysine N-methyltransferase EZH2"/>
    <property type="match status" value="1"/>
</dbReference>
<feature type="compositionally biased region" description="Basic and acidic residues" evidence="7">
    <location>
        <begin position="889"/>
        <end position="902"/>
    </location>
</feature>
<comment type="catalytic activity">
    <reaction evidence="6">
        <text>L-lysyl(27)-[histone H3] + 3 S-adenosyl-L-methionine = N(6),N(6),N(6)-trimethyl-L-lysyl(27)-[histone H3] + 3 S-adenosyl-L-homocysteine + 3 H(+)</text>
        <dbReference type="Rhea" id="RHEA:60292"/>
        <dbReference type="Rhea" id="RHEA-COMP:15535"/>
        <dbReference type="Rhea" id="RHEA-COMP:15548"/>
        <dbReference type="ChEBI" id="CHEBI:15378"/>
        <dbReference type="ChEBI" id="CHEBI:29969"/>
        <dbReference type="ChEBI" id="CHEBI:57856"/>
        <dbReference type="ChEBI" id="CHEBI:59789"/>
        <dbReference type="ChEBI" id="CHEBI:61961"/>
        <dbReference type="EC" id="2.1.1.356"/>
    </reaction>
</comment>
<dbReference type="PROSITE" id="PS51633">
    <property type="entry name" value="CXC"/>
    <property type="match status" value="1"/>
</dbReference>
<evidence type="ECO:0000313" key="10">
    <source>
        <dbReference type="EMBL" id="KMZ69910.1"/>
    </source>
</evidence>
<dbReference type="InterPro" id="IPR001214">
    <property type="entry name" value="SET_dom"/>
</dbReference>
<feature type="region of interest" description="Disordered" evidence="7">
    <location>
        <begin position="889"/>
        <end position="913"/>
    </location>
</feature>
<evidence type="ECO:0000256" key="6">
    <source>
        <dbReference type="ARBA" id="ARBA00048568"/>
    </source>
</evidence>
<dbReference type="Pfam" id="PF25996">
    <property type="entry name" value="HTH_CLF_N"/>
    <property type="match status" value="1"/>
</dbReference>
<feature type="domain" description="CXC" evidence="9">
    <location>
        <begin position="650"/>
        <end position="749"/>
    </location>
</feature>
<dbReference type="AlphaFoldDB" id="A0A0K9PNT9"/>
<protein>
    <submittedName>
        <fullName evidence="10">Histone-lysine N-methyltransferase</fullName>
    </submittedName>
</protein>
<keyword evidence="1 10" id="KW-0489">Methyltransferase</keyword>
<dbReference type="PANTHER" id="PTHR45747:SF4">
    <property type="entry name" value="HISTONE-LYSINE N-METHYLTRANSFERASE E(Z)"/>
    <property type="match status" value="1"/>
</dbReference>
<dbReference type="PROSITE" id="PS50280">
    <property type="entry name" value="SET"/>
    <property type="match status" value="1"/>
</dbReference>
<sequence length="913" mass="103101">MEPQTKSPDAATSSSASPSKMNNLQITKSLEPNFLPQDISSLIDSLKAQVIADRRNFIKDRIEENKKKLSSITNHMHHLANPLKNVIFSDADTMKDFSTQRKDTILCTLSGPDLHTIEKDNSSYLEDNSSVSSIGLLGNSFSSKNNFRHVKLDSVAKLPPYTTWIFLDRNQRMTEDQSILGRRRIYYDQNCGEALICSDSEEEAVEGEEEKREFGNGEEYILRKAIEEIGSSDTVLDYLARYFDRKSSDIKAKYENNFKTDKSDTSIKKSEKESDIYMGDALKEKDLEAALDSFDNLFCRRCLVFDCKLHGCSQDLVFPAEKQVPWTKSDETTACCNQCYRLASKMVNISIDSNSIPVVEGQPHSSGSDDRQLAPRKVPSVSVQSKFKLQQSESASSNAKRSDSSESEVNPQKHVIPQNSTSPSKVKLAEKGGVAKKGNSKRILERALVSAQKKQKKITLPDSICQREIRCRSNSHKVNEDISSSRSMSPITRNLRNMESLVHISHTSDCMEAIDIISGDAAKSSPAGDDDEDSRKEEFANENPCKPELINDTSWNVIEKSLYMKGLEIFGKNSCLIARNLLQGMKTCNEIQQYSNFIETKTVGGTGDVGSQVDGHKSNELRRRSRFLRRRGRVRRLKYTWKSAGYHSIRKRISERKDQPCRQYNPCNCQSACGKQCSCLLNGTCCEKYCGCPKICKNRFRGCHCAKSQCRSRQCPCFASNRECDPDVCRNCWVGCGDGSFGEPFQRGDNYECRNMKLLLKQQQRVLLGRSDISGWGAFLKNSVNKHEYLGEYTGELISHREADKRGKIYDRENSSFLFNLNDQFVLDAYRKGDKLKFANHSPNPNCYAKVIMVAGDHRVGIFAKDRIGAGEELFYDYRYEADRAPAWARRPETSSLKKDETQPSGGRAKKLA</sequence>
<evidence type="ECO:0000256" key="2">
    <source>
        <dbReference type="ARBA" id="ARBA00022679"/>
    </source>
</evidence>
<dbReference type="InterPro" id="IPR025778">
    <property type="entry name" value="Hist-Lys_N-MeTrfase_plant"/>
</dbReference>